<dbReference type="GO" id="GO:0019284">
    <property type="term" value="P:L-methionine salvage from S-adenosylmethionine"/>
    <property type="evidence" value="ECO:0007669"/>
    <property type="project" value="TreeGrafter"/>
</dbReference>
<evidence type="ECO:0000256" key="3">
    <source>
        <dbReference type="ARBA" id="ARBA00022605"/>
    </source>
</evidence>
<protein>
    <recommendedName>
        <fullName evidence="2">adenosylhomocysteine nucleosidase</fullName>
        <ecNumber evidence="2">3.2.2.9</ecNumber>
    </recommendedName>
</protein>
<dbReference type="CDD" id="cd09008">
    <property type="entry name" value="MTAN"/>
    <property type="match status" value="1"/>
</dbReference>
<dbReference type="NCBIfam" id="NF004079">
    <property type="entry name" value="PRK05584.1"/>
    <property type="match status" value="1"/>
</dbReference>
<name>A0A9J6ZBC6_9BACL</name>
<proteinExistence type="predicted"/>
<evidence type="ECO:0000313" key="8">
    <source>
        <dbReference type="Proteomes" id="UP001056756"/>
    </source>
</evidence>
<dbReference type="GO" id="GO:0008782">
    <property type="term" value="F:adenosylhomocysteine nucleosidase activity"/>
    <property type="evidence" value="ECO:0007669"/>
    <property type="project" value="UniProtKB-EC"/>
</dbReference>
<dbReference type="SUPFAM" id="SSF53167">
    <property type="entry name" value="Purine and uridine phosphorylases"/>
    <property type="match status" value="1"/>
</dbReference>
<dbReference type="GO" id="GO:0005829">
    <property type="term" value="C:cytosol"/>
    <property type="evidence" value="ECO:0007669"/>
    <property type="project" value="TreeGrafter"/>
</dbReference>
<dbReference type="GO" id="GO:0019509">
    <property type="term" value="P:L-methionine salvage from methylthioadenosine"/>
    <property type="evidence" value="ECO:0007669"/>
    <property type="project" value="InterPro"/>
</dbReference>
<evidence type="ECO:0000259" key="6">
    <source>
        <dbReference type="Pfam" id="PF01048"/>
    </source>
</evidence>
<evidence type="ECO:0000313" key="7">
    <source>
        <dbReference type="EMBL" id="URN93240.1"/>
    </source>
</evidence>
<dbReference type="GO" id="GO:0009164">
    <property type="term" value="P:nucleoside catabolic process"/>
    <property type="evidence" value="ECO:0007669"/>
    <property type="project" value="InterPro"/>
</dbReference>
<gene>
    <name evidence="7" type="ORF">NAG76_15560</name>
</gene>
<dbReference type="KEGG" id="plig:NAG76_15560"/>
<dbReference type="PANTHER" id="PTHR46832:SF1">
    <property type="entry name" value="5'-METHYLTHIOADENOSINE_S-ADENOSYLHOMOCYSTEINE NUCLEOSIDASE"/>
    <property type="match status" value="1"/>
</dbReference>
<feature type="domain" description="Nucleoside phosphorylase" evidence="6">
    <location>
        <begin position="5"/>
        <end position="229"/>
    </location>
</feature>
<evidence type="ECO:0000256" key="5">
    <source>
        <dbReference type="ARBA" id="ARBA00023167"/>
    </source>
</evidence>
<dbReference type="NCBIfam" id="TIGR01704">
    <property type="entry name" value="MTA_SAH-Nsdase"/>
    <property type="match status" value="1"/>
</dbReference>
<keyword evidence="5" id="KW-0486">Methionine biosynthesis</keyword>
<dbReference type="GO" id="GO:0008930">
    <property type="term" value="F:methylthioadenosine nucleosidase activity"/>
    <property type="evidence" value="ECO:0007669"/>
    <property type="project" value="InterPro"/>
</dbReference>
<dbReference type="InterPro" id="IPR010049">
    <property type="entry name" value="MTA_SAH_Nsdase"/>
</dbReference>
<dbReference type="Proteomes" id="UP001056756">
    <property type="component" value="Chromosome"/>
</dbReference>
<accession>A0A9J6ZBC6</accession>
<comment type="pathway">
    <text evidence="1">Amino-acid biosynthesis; L-methionine biosynthesis via salvage pathway; S-methyl-5-thio-alpha-D-ribose 1-phosphate from S-methyl-5'-thioadenosine (hydrolase route): step 1/2.</text>
</comment>
<dbReference type="PANTHER" id="PTHR46832">
    <property type="entry name" value="5'-METHYLTHIOADENOSINE/S-ADENOSYLHOMOCYSTEINE NUCLEOSIDASE"/>
    <property type="match status" value="1"/>
</dbReference>
<organism evidence="7 8">
    <name type="scientific">Candidatus Pristimantibacillus lignocellulolyticus</name>
    <dbReference type="NCBI Taxonomy" id="2994561"/>
    <lineage>
        <taxon>Bacteria</taxon>
        <taxon>Bacillati</taxon>
        <taxon>Bacillota</taxon>
        <taxon>Bacilli</taxon>
        <taxon>Bacillales</taxon>
        <taxon>Paenibacillaceae</taxon>
        <taxon>Candidatus Pristimantibacillus</taxon>
    </lineage>
</organism>
<dbReference type="Pfam" id="PF01048">
    <property type="entry name" value="PNP_UDP_1"/>
    <property type="match status" value="1"/>
</dbReference>
<evidence type="ECO:0000256" key="2">
    <source>
        <dbReference type="ARBA" id="ARBA00011974"/>
    </source>
</evidence>
<dbReference type="EC" id="3.2.2.9" evidence="2"/>
<dbReference type="Gene3D" id="3.40.50.1580">
    <property type="entry name" value="Nucleoside phosphorylase domain"/>
    <property type="match status" value="1"/>
</dbReference>
<dbReference type="EMBL" id="CP097899">
    <property type="protein sequence ID" value="URN93240.1"/>
    <property type="molecule type" value="Genomic_DNA"/>
</dbReference>
<dbReference type="AlphaFoldDB" id="A0A9J6ZBC6"/>
<reference evidence="7" key="1">
    <citation type="submission" date="2022-05" db="EMBL/GenBank/DDBJ databases">
        <title>Novel bacterial taxa in a minimal lignocellulolytic consortium and its capacity to transform plastics disclosed by genome-resolved metagenomics.</title>
        <authorList>
            <person name="Rodriguez C.A.D."/>
            <person name="Diaz-Garcia L."/>
            <person name="Herrera K."/>
            <person name="Tarazona N.A."/>
            <person name="Sproer C."/>
            <person name="Overmann J."/>
            <person name="Jimenez D.J."/>
        </authorList>
    </citation>
    <scope>NUCLEOTIDE SEQUENCE</scope>
    <source>
        <strain evidence="7">MAG5</strain>
    </source>
</reference>
<evidence type="ECO:0000256" key="1">
    <source>
        <dbReference type="ARBA" id="ARBA00004945"/>
    </source>
</evidence>
<keyword evidence="3" id="KW-0028">Amino-acid biosynthesis</keyword>
<evidence type="ECO:0000256" key="4">
    <source>
        <dbReference type="ARBA" id="ARBA00022801"/>
    </source>
</evidence>
<keyword evidence="4 7" id="KW-0378">Hydrolase</keyword>
<dbReference type="InterPro" id="IPR035994">
    <property type="entry name" value="Nucleoside_phosphorylase_sf"/>
</dbReference>
<dbReference type="InterPro" id="IPR000845">
    <property type="entry name" value="Nucleoside_phosphorylase_d"/>
</dbReference>
<keyword evidence="7" id="KW-0326">Glycosidase</keyword>
<sequence>MLYNKIGIIGAMVEEIELLHQNVKNVQQSTIAGVTYYEGTLHGQAVIYCKSGVGKVNAAICTQVLLSMDVDCVWFTGVAGALDPRLNVGDIVISSSALQHDMDVTALGYAKGIIPFQEVSDFVADESLVKLAVQASEALFENRTVVGRVVSGDQFIASVDKVKELHEVFGGACAEMEGSSVAQVCYANGTPFIIIRSMSDKADGSADVSYTDFVVEAANNSYAIIDYMVSHTQS</sequence>